<feature type="compositionally biased region" description="Polar residues" evidence="1">
    <location>
        <begin position="9"/>
        <end position="20"/>
    </location>
</feature>
<reference evidence="2" key="1">
    <citation type="journal article" date="2011" name="Genome Biol.">
        <title>The draft genome of the carcinogenic human liver fluke Clonorchis sinensis.</title>
        <authorList>
            <person name="Wang X."/>
            <person name="Chen W."/>
            <person name="Huang Y."/>
            <person name="Sun J."/>
            <person name="Men J."/>
            <person name="Liu H."/>
            <person name="Luo F."/>
            <person name="Guo L."/>
            <person name="Lv X."/>
            <person name="Deng C."/>
            <person name="Zhou C."/>
            <person name="Fan Y."/>
            <person name="Li X."/>
            <person name="Huang L."/>
            <person name="Hu Y."/>
            <person name="Liang C."/>
            <person name="Hu X."/>
            <person name="Xu J."/>
            <person name="Yu X."/>
        </authorList>
    </citation>
    <scope>NUCLEOTIDE SEQUENCE [LARGE SCALE GENOMIC DNA]</scope>
    <source>
        <strain evidence="2">Henan</strain>
    </source>
</reference>
<gene>
    <name evidence="2" type="ORF">CLF_100900</name>
</gene>
<feature type="region of interest" description="Disordered" evidence="1">
    <location>
        <begin position="1"/>
        <end position="27"/>
    </location>
</feature>
<accession>G7Y4I2</accession>
<keyword evidence="3" id="KW-1185">Reference proteome</keyword>
<name>G7Y4I2_CLOSI</name>
<evidence type="ECO:0000313" key="3">
    <source>
        <dbReference type="Proteomes" id="UP000008909"/>
    </source>
</evidence>
<dbReference type="AlphaFoldDB" id="G7Y4I2"/>
<reference key="2">
    <citation type="submission" date="2011-10" db="EMBL/GenBank/DDBJ databases">
        <title>The genome and transcriptome sequence of Clonorchis sinensis provide insights into the carcinogenic liver fluke.</title>
        <authorList>
            <person name="Wang X."/>
            <person name="Huang Y."/>
            <person name="Chen W."/>
            <person name="Liu H."/>
            <person name="Guo L."/>
            <person name="Chen Y."/>
            <person name="Luo F."/>
            <person name="Zhou W."/>
            <person name="Sun J."/>
            <person name="Mao Q."/>
            <person name="Liang P."/>
            <person name="Zhou C."/>
            <person name="Tian Y."/>
            <person name="Men J."/>
            <person name="Lv X."/>
            <person name="Huang L."/>
            <person name="Zhou J."/>
            <person name="Hu Y."/>
            <person name="Li R."/>
            <person name="Zhang F."/>
            <person name="Lei H."/>
            <person name="Li X."/>
            <person name="Hu X."/>
            <person name="Liang C."/>
            <person name="Xu J."/>
            <person name="Wu Z."/>
            <person name="Yu X."/>
        </authorList>
    </citation>
    <scope>NUCLEOTIDE SEQUENCE</scope>
    <source>
        <strain>Henan</strain>
    </source>
</reference>
<protein>
    <submittedName>
        <fullName evidence="2">Uncharacterized protein</fullName>
    </submittedName>
</protein>
<evidence type="ECO:0000313" key="2">
    <source>
        <dbReference type="EMBL" id="GAA47868.1"/>
    </source>
</evidence>
<feature type="compositionally biased region" description="Low complexity" evidence="1">
    <location>
        <begin position="43"/>
        <end position="63"/>
    </location>
</feature>
<evidence type="ECO:0000256" key="1">
    <source>
        <dbReference type="SAM" id="MobiDB-lite"/>
    </source>
</evidence>
<feature type="non-terminal residue" evidence="2">
    <location>
        <position position="227"/>
    </location>
</feature>
<dbReference type="Proteomes" id="UP000008909">
    <property type="component" value="Unassembled WGS sequence"/>
</dbReference>
<feature type="region of interest" description="Disordered" evidence="1">
    <location>
        <begin position="43"/>
        <end position="65"/>
    </location>
</feature>
<sequence length="227" mass="25717">MSVHILGQHDTTWQSEPRMNQTDEDSLLSKLPVVHKKSINKVMNSNNNSSINSSSVGSGSNKSADNRLVTNTNMIAQVCQRSDCRGHKFDGMVYSTRHDWIGKTLEIGDRSGMGAITRCVRIFQVGMWVASADAALGWTDNASRFHQSRAHFQCLPAACRGKNYADRSEMPTSHAVDSGFEWSELDCWYYRYWVGRKIRTSGTTDCELQSIKDNLKTWQEENRERAE</sequence>
<proteinExistence type="predicted"/>
<dbReference type="EMBL" id="DF142858">
    <property type="protein sequence ID" value="GAA47868.1"/>
    <property type="molecule type" value="Genomic_DNA"/>
</dbReference>
<organism evidence="2 3">
    <name type="scientific">Clonorchis sinensis</name>
    <name type="common">Chinese liver fluke</name>
    <dbReference type="NCBI Taxonomy" id="79923"/>
    <lineage>
        <taxon>Eukaryota</taxon>
        <taxon>Metazoa</taxon>
        <taxon>Spiralia</taxon>
        <taxon>Lophotrochozoa</taxon>
        <taxon>Platyhelminthes</taxon>
        <taxon>Trematoda</taxon>
        <taxon>Digenea</taxon>
        <taxon>Opisthorchiida</taxon>
        <taxon>Opisthorchiata</taxon>
        <taxon>Opisthorchiidae</taxon>
        <taxon>Clonorchis</taxon>
    </lineage>
</organism>